<name>A0A9D7K6B8_9PROT</name>
<dbReference type="Gene3D" id="3.60.21.10">
    <property type="match status" value="1"/>
</dbReference>
<feature type="binding site" evidence="10">
    <location>
        <position position="122"/>
    </location>
    <ligand>
        <name>substrate</name>
    </ligand>
</feature>
<gene>
    <name evidence="10" type="primary">lpxH</name>
    <name evidence="12" type="ORF">IPL58_16170</name>
</gene>
<evidence type="ECO:0000259" key="11">
    <source>
        <dbReference type="Pfam" id="PF00149"/>
    </source>
</evidence>
<protein>
    <recommendedName>
        <fullName evidence="10">UDP-2,3-diacylglucosamine hydrolase</fullName>
        <ecNumber evidence="10">3.6.1.54</ecNumber>
    </recommendedName>
    <alternativeName>
        <fullName evidence="10">UDP-2,3-diacylglucosamine diphosphatase</fullName>
    </alternativeName>
</protein>
<evidence type="ECO:0000256" key="4">
    <source>
        <dbReference type="ARBA" id="ARBA00022556"/>
    </source>
</evidence>
<dbReference type="InterPro" id="IPR029052">
    <property type="entry name" value="Metallo-depent_PP-like"/>
</dbReference>
<feature type="binding site" evidence="10">
    <location>
        <position position="201"/>
    </location>
    <ligand>
        <name>Mn(2+)</name>
        <dbReference type="ChEBI" id="CHEBI:29035"/>
        <label>1</label>
    </ligand>
</feature>
<feature type="binding site" evidence="10">
    <location>
        <position position="114"/>
    </location>
    <ligand>
        <name>Mn(2+)</name>
        <dbReference type="ChEBI" id="CHEBI:29035"/>
        <label>2</label>
    </ligand>
</feature>
<dbReference type="GO" id="GO:0005737">
    <property type="term" value="C:cytoplasm"/>
    <property type="evidence" value="ECO:0007669"/>
    <property type="project" value="InterPro"/>
</dbReference>
<feature type="binding site" evidence="10">
    <location>
        <position position="79"/>
    </location>
    <ligand>
        <name>Mn(2+)</name>
        <dbReference type="ChEBI" id="CHEBI:29035"/>
        <label>2</label>
    </ligand>
</feature>
<keyword evidence="8 10" id="KW-0472">Membrane</keyword>
<comment type="pathway">
    <text evidence="10">Glycolipid biosynthesis; lipid IV(A) biosynthesis; lipid IV(A) from (3R)-3-hydroxytetradecanoyl-[acyl-carrier-protein] and UDP-N-acetyl-alpha-D-glucosamine: step 4/6.</text>
</comment>
<evidence type="ECO:0000256" key="6">
    <source>
        <dbReference type="ARBA" id="ARBA00022801"/>
    </source>
</evidence>
<keyword evidence="5 10" id="KW-0479">Metal-binding</keyword>
<feature type="binding site" evidence="10">
    <location>
        <position position="164"/>
    </location>
    <ligand>
        <name>substrate</name>
    </ligand>
</feature>
<feature type="binding site" evidence="10">
    <location>
        <begin position="79"/>
        <end position="80"/>
    </location>
    <ligand>
        <name>substrate</name>
    </ligand>
</feature>
<proteinExistence type="inferred from homology"/>
<comment type="catalytic activity">
    <reaction evidence="10">
        <text>UDP-2-N,3-O-bis[(3R)-3-hydroxytetradecanoyl]-alpha-D-glucosamine + H2O = 2-N,3-O-bis[(3R)-3-hydroxytetradecanoyl]-alpha-D-glucosaminyl 1-phosphate + UMP + 2 H(+)</text>
        <dbReference type="Rhea" id="RHEA:25213"/>
        <dbReference type="ChEBI" id="CHEBI:15377"/>
        <dbReference type="ChEBI" id="CHEBI:15378"/>
        <dbReference type="ChEBI" id="CHEBI:57865"/>
        <dbReference type="ChEBI" id="CHEBI:57957"/>
        <dbReference type="ChEBI" id="CHEBI:78847"/>
        <dbReference type="EC" id="3.6.1.54"/>
    </reaction>
</comment>
<keyword evidence="6 10" id="KW-0378">Hydrolase</keyword>
<dbReference type="GO" id="GO:0008758">
    <property type="term" value="F:UDP-2,3-diacylglucosamine hydrolase activity"/>
    <property type="evidence" value="ECO:0007669"/>
    <property type="project" value="UniProtKB-UniRule"/>
</dbReference>
<feature type="binding site" evidence="10">
    <location>
        <position position="199"/>
    </location>
    <ligand>
        <name>substrate</name>
    </ligand>
</feature>
<dbReference type="NCBIfam" id="NF003743">
    <property type="entry name" value="PRK05340.1"/>
    <property type="match status" value="1"/>
</dbReference>
<feature type="binding site" evidence="10">
    <location>
        <position position="9"/>
    </location>
    <ligand>
        <name>Mn(2+)</name>
        <dbReference type="ChEBI" id="CHEBI:29035"/>
        <label>1</label>
    </ligand>
</feature>
<keyword evidence="3 10" id="KW-0997">Cell inner membrane</keyword>
<reference evidence="12" key="1">
    <citation type="submission" date="2020-10" db="EMBL/GenBank/DDBJ databases">
        <title>Connecting structure to function with the recovery of over 1000 high-quality activated sludge metagenome-assembled genomes encoding full-length rRNA genes using long-read sequencing.</title>
        <authorList>
            <person name="Singleton C.M."/>
            <person name="Petriglieri F."/>
            <person name="Kristensen J.M."/>
            <person name="Kirkegaard R.H."/>
            <person name="Michaelsen T.Y."/>
            <person name="Andersen M.H."/>
            <person name="Karst S.M."/>
            <person name="Dueholm M.S."/>
            <person name="Nielsen P.H."/>
            <person name="Albertsen M."/>
        </authorList>
    </citation>
    <scope>NUCLEOTIDE SEQUENCE</scope>
    <source>
        <strain evidence="12">Hirt_18-Q3-R61-65_BATAC.395</strain>
    </source>
</reference>
<dbReference type="Pfam" id="PF00149">
    <property type="entry name" value="Metallophos"/>
    <property type="match status" value="1"/>
</dbReference>
<dbReference type="GO" id="GO:0009245">
    <property type="term" value="P:lipid A biosynthetic process"/>
    <property type="evidence" value="ECO:0007669"/>
    <property type="project" value="UniProtKB-UniRule"/>
</dbReference>
<dbReference type="InterPro" id="IPR004843">
    <property type="entry name" value="Calcineurin-like_PHP"/>
</dbReference>
<evidence type="ECO:0000313" key="13">
    <source>
        <dbReference type="Proteomes" id="UP000886689"/>
    </source>
</evidence>
<comment type="function">
    <text evidence="10">Hydrolyzes the pyrophosphate bond of UDP-2,3-diacylglucosamine to yield 2,3-diacylglucosamine 1-phosphate (lipid X) and UMP by catalyzing the attack of water at the alpha-P atom. Involved in the biosynthesis of lipid A, a phosphorylated glycolipid that anchors the lipopolysaccharide to the outer membrane of the cell.</text>
</comment>
<evidence type="ECO:0000256" key="8">
    <source>
        <dbReference type="ARBA" id="ARBA00023136"/>
    </source>
</evidence>
<dbReference type="CDD" id="cd07398">
    <property type="entry name" value="MPP_YbbF-LpxH"/>
    <property type="match status" value="1"/>
</dbReference>
<evidence type="ECO:0000256" key="3">
    <source>
        <dbReference type="ARBA" id="ARBA00022519"/>
    </source>
</evidence>
<keyword evidence="4 10" id="KW-0441">Lipid A biosynthesis</keyword>
<dbReference type="PANTHER" id="PTHR34990">
    <property type="entry name" value="UDP-2,3-DIACYLGLUCOSAMINE HYDROLASE-RELATED"/>
    <property type="match status" value="1"/>
</dbReference>
<evidence type="ECO:0000256" key="10">
    <source>
        <dbReference type="HAMAP-Rule" id="MF_00575"/>
    </source>
</evidence>
<dbReference type="GO" id="GO:0019897">
    <property type="term" value="C:extrinsic component of plasma membrane"/>
    <property type="evidence" value="ECO:0007669"/>
    <property type="project" value="UniProtKB-UniRule"/>
</dbReference>
<comment type="caution">
    <text evidence="12">The sequence shown here is derived from an EMBL/GenBank/DDBJ whole genome shotgun (WGS) entry which is preliminary data.</text>
</comment>
<feature type="binding site" evidence="10">
    <location>
        <position position="40"/>
    </location>
    <ligand>
        <name>Mn(2+)</name>
        <dbReference type="ChEBI" id="CHEBI:29035"/>
        <label>1</label>
    </ligand>
</feature>
<dbReference type="HAMAP" id="MF_00575">
    <property type="entry name" value="LpxH"/>
    <property type="match status" value="1"/>
</dbReference>
<comment type="cofactor">
    <cofactor evidence="10">
        <name>Mn(2+)</name>
        <dbReference type="ChEBI" id="CHEBI:29035"/>
    </cofactor>
    <text evidence="10">Binds 2 Mn(2+) ions per subunit in a binuclear metal center.</text>
</comment>
<accession>A0A9D7K6B8</accession>
<dbReference type="GO" id="GO:0030145">
    <property type="term" value="F:manganese ion binding"/>
    <property type="evidence" value="ECO:0007669"/>
    <property type="project" value="UniProtKB-UniRule"/>
</dbReference>
<dbReference type="AlphaFoldDB" id="A0A9D7K6B8"/>
<evidence type="ECO:0000256" key="7">
    <source>
        <dbReference type="ARBA" id="ARBA00023098"/>
    </source>
</evidence>
<evidence type="ECO:0000256" key="5">
    <source>
        <dbReference type="ARBA" id="ARBA00022723"/>
    </source>
</evidence>
<evidence type="ECO:0000256" key="9">
    <source>
        <dbReference type="ARBA" id="ARBA00023211"/>
    </source>
</evidence>
<keyword evidence="2 10" id="KW-0444">Lipid biosynthesis</keyword>
<dbReference type="EC" id="3.6.1.54" evidence="10"/>
<keyword evidence="1 10" id="KW-1003">Cell membrane</keyword>
<feature type="binding site" evidence="10">
    <location>
        <position position="167"/>
    </location>
    <ligand>
        <name>substrate</name>
    </ligand>
</feature>
<dbReference type="NCBIfam" id="TIGR01854">
    <property type="entry name" value="lipid_A_lpxH"/>
    <property type="match status" value="1"/>
</dbReference>
<feature type="binding site" evidence="10">
    <location>
        <position position="7"/>
    </location>
    <ligand>
        <name>Mn(2+)</name>
        <dbReference type="ChEBI" id="CHEBI:29035"/>
        <label>1</label>
    </ligand>
</feature>
<organism evidence="12 13">
    <name type="scientific">Candidatus Proximibacter danicus</name>
    <dbReference type="NCBI Taxonomy" id="2954365"/>
    <lineage>
        <taxon>Bacteria</taxon>
        <taxon>Pseudomonadati</taxon>
        <taxon>Pseudomonadota</taxon>
        <taxon>Betaproteobacteria</taxon>
        <taxon>Candidatus Proximibacter</taxon>
    </lineage>
</organism>
<feature type="binding site" evidence="10">
    <location>
        <position position="40"/>
    </location>
    <ligand>
        <name>Mn(2+)</name>
        <dbReference type="ChEBI" id="CHEBI:29035"/>
        <label>2</label>
    </ligand>
</feature>
<dbReference type="EMBL" id="JADJUC010000030">
    <property type="protein sequence ID" value="MBK8525427.1"/>
    <property type="molecule type" value="Genomic_DNA"/>
</dbReference>
<keyword evidence="7 10" id="KW-0443">Lipid metabolism</keyword>
<feature type="binding site" evidence="10">
    <location>
        <position position="199"/>
    </location>
    <ligand>
        <name>Mn(2+)</name>
        <dbReference type="ChEBI" id="CHEBI:29035"/>
        <label>2</label>
    </ligand>
</feature>
<comment type="similarity">
    <text evidence="10">Belongs to the LpxH family.</text>
</comment>
<evidence type="ECO:0000313" key="12">
    <source>
        <dbReference type="EMBL" id="MBK8525427.1"/>
    </source>
</evidence>
<dbReference type="InterPro" id="IPR043461">
    <property type="entry name" value="LpxH-like"/>
</dbReference>
<sequence>MILFISDLHLSAQTPELNRLFLQFLGGRARDAEALYILGDLFEYWVGDDDLEDPANAAIATALRELSDSGVELNIMRGNRDFLFGDGFAAATGARLLSDPHVLSLPAWQFVLSHGDALCTDDTEYQAFRTQSRAPEWQAAFLAKPLAERRAIARALREQSEAGKQAKAQGKSAYLMDLNPGATEDFLRNHGYATFIHGHTHRPARHDHIVDGIHVERWVLADWHEGEDTLRAECLVWDGEAGEEALHRENLT</sequence>
<feature type="domain" description="Calcineurin-like phosphoesterase" evidence="11">
    <location>
        <begin position="2"/>
        <end position="203"/>
    </location>
</feature>
<dbReference type="SUPFAM" id="SSF56300">
    <property type="entry name" value="Metallo-dependent phosphatases"/>
    <property type="match status" value="1"/>
</dbReference>
<comment type="subcellular location">
    <subcellularLocation>
        <location evidence="10">Cell inner membrane</location>
        <topology evidence="10">Peripheral membrane protein</topology>
        <orientation evidence="10">Cytoplasmic side</orientation>
    </subcellularLocation>
</comment>
<dbReference type="Proteomes" id="UP000886689">
    <property type="component" value="Unassembled WGS sequence"/>
</dbReference>
<dbReference type="InterPro" id="IPR010138">
    <property type="entry name" value="UDP-diacylglucosamine_Hdrlase"/>
</dbReference>
<dbReference type="PANTHER" id="PTHR34990:SF1">
    <property type="entry name" value="UDP-2,3-DIACYLGLUCOSAMINE HYDROLASE"/>
    <property type="match status" value="1"/>
</dbReference>
<evidence type="ECO:0000256" key="2">
    <source>
        <dbReference type="ARBA" id="ARBA00022516"/>
    </source>
</evidence>
<keyword evidence="9 10" id="KW-0464">Manganese</keyword>
<feature type="binding site" evidence="10">
    <location>
        <position position="160"/>
    </location>
    <ligand>
        <name>substrate</name>
    </ligand>
</feature>
<evidence type="ECO:0000256" key="1">
    <source>
        <dbReference type="ARBA" id="ARBA00022475"/>
    </source>
</evidence>